<dbReference type="Pfam" id="PF22560">
    <property type="entry name" value="GMT-wHTH"/>
    <property type="match status" value="1"/>
</dbReference>
<dbReference type="NCBIfam" id="TIGR04474">
    <property type="entry name" value="tcm_partner"/>
    <property type="match status" value="1"/>
</dbReference>
<evidence type="ECO:0000313" key="3">
    <source>
        <dbReference type="Proteomes" id="UP000624279"/>
    </source>
</evidence>
<feature type="domain" description="GMT-like wHTH" evidence="1">
    <location>
        <begin position="324"/>
        <end position="396"/>
    </location>
</feature>
<evidence type="ECO:0000313" key="2">
    <source>
        <dbReference type="EMBL" id="MBC3873496.1"/>
    </source>
</evidence>
<protein>
    <submittedName>
        <fullName evidence="2">Three-Cys-motif partner protein TcmP</fullName>
    </submittedName>
</protein>
<sequence length="421" mass="48167">MSKKHYEWQDGPAKLKQHSIAKHNLLRSYLASYFPTLVSAPGQEELRLTIVDGFAGGGVYHHETTGERHLGSPFICLEAAREAEAMINHPERAKKVHFNVDYFFVEKDRDAANFLSKSMVEEGFSHRVGNDVHLLKGDFNIHADQIISHVLKKTPRSGRSIFVLDQYGYNQVPMPLLRKIFQKLPRAEVILTFNVDSFNSFATEKNGNSPLEKIGLPNIFEGRKLQDIKNHECDWRAFIQSQLYPHIVKSAGSRFHTPFFIRSAKGHGDFWLMHLSMHPKARDVMTEVHWKHSNTFIHYGGEGFDMFKIGYITSADERFSRQGKLGYTFDDDAEKRTIERLHEDIPRVIYADEDGHSYETLYATTCNDTPATSRIYKGVLGTLAKLKEIEIISSDGHLKTSANQIKDSDRIRPSRQGKLFI</sequence>
<dbReference type="RefSeq" id="WP_186941531.1">
    <property type="nucleotide sequence ID" value="NZ_JACOGA010000006.1"/>
</dbReference>
<dbReference type="Proteomes" id="UP000624279">
    <property type="component" value="Unassembled WGS sequence"/>
</dbReference>
<evidence type="ECO:0000259" key="1">
    <source>
        <dbReference type="Pfam" id="PF22560"/>
    </source>
</evidence>
<dbReference type="InterPro" id="IPR031009">
    <property type="entry name" value="Tcm_partner"/>
</dbReference>
<proteinExistence type="predicted"/>
<dbReference type="InterPro" id="IPR054339">
    <property type="entry name" value="GMT_wHTH"/>
</dbReference>
<gene>
    <name evidence="2" type="primary">tcmP</name>
    <name evidence="2" type="ORF">H8K55_07855</name>
</gene>
<organism evidence="2 3">
    <name type="scientific">Undibacterium flavidum</name>
    <dbReference type="NCBI Taxonomy" id="2762297"/>
    <lineage>
        <taxon>Bacteria</taxon>
        <taxon>Pseudomonadati</taxon>
        <taxon>Pseudomonadota</taxon>
        <taxon>Betaproteobacteria</taxon>
        <taxon>Burkholderiales</taxon>
        <taxon>Oxalobacteraceae</taxon>
        <taxon>Undibacterium</taxon>
    </lineage>
</organism>
<keyword evidence="3" id="KW-1185">Reference proteome</keyword>
<accession>A0ABR6YA73</accession>
<comment type="caution">
    <text evidence="2">The sequence shown here is derived from an EMBL/GenBank/DDBJ whole genome shotgun (WGS) entry which is preliminary data.</text>
</comment>
<dbReference type="EMBL" id="JACOGA010000006">
    <property type="protein sequence ID" value="MBC3873496.1"/>
    <property type="molecule type" value="Genomic_DNA"/>
</dbReference>
<name>A0ABR6YA73_9BURK</name>
<reference evidence="2 3" key="1">
    <citation type="submission" date="2020-08" db="EMBL/GenBank/DDBJ databases">
        <title>Novel species isolated from subtropical streams in China.</title>
        <authorList>
            <person name="Lu H."/>
        </authorList>
    </citation>
    <scope>NUCLEOTIDE SEQUENCE [LARGE SCALE GENOMIC DNA]</scope>
    <source>
        <strain evidence="2 3">LX15W</strain>
    </source>
</reference>